<reference evidence="1" key="1">
    <citation type="submission" date="2021-04" db="EMBL/GenBank/DDBJ databases">
        <title>Isolation of p-tert-butylphenol degrading bacteria Sphingobium phenoxybenzoativorans Tas13 from active sludge.</title>
        <authorList>
            <person name="Li Y."/>
        </authorList>
    </citation>
    <scope>NUCLEOTIDE SEQUENCE</scope>
    <source>
        <strain evidence="1">Tas13</strain>
    </source>
</reference>
<organism evidence="1 2">
    <name type="scientific">Sphingobium phenoxybenzoativorans</name>
    <dbReference type="NCBI Taxonomy" id="1592790"/>
    <lineage>
        <taxon>Bacteria</taxon>
        <taxon>Pseudomonadati</taxon>
        <taxon>Pseudomonadota</taxon>
        <taxon>Alphaproteobacteria</taxon>
        <taxon>Sphingomonadales</taxon>
        <taxon>Sphingomonadaceae</taxon>
        <taxon>Sphingobium</taxon>
    </lineage>
</organism>
<name>A0A975KBG0_9SPHN</name>
<protein>
    <submittedName>
        <fullName evidence="1">Uncharacterized protein</fullName>
    </submittedName>
</protein>
<sequence>MGKLIPDLFEWEKKWENLRTYRGGDSLQVPSIHMPRWASRLTLTVSDLIEQRLWDITAEDAIEEGLERDGDRWRVDSLPNHWNEDPVQVYRALWDSLHTKPGERWEDNPAIIAISFSTALAAIGD</sequence>
<accession>A0A975KBG0</accession>
<dbReference type="KEGG" id="spph:KFK14_11580"/>
<proteinExistence type="predicted"/>
<evidence type="ECO:0000313" key="1">
    <source>
        <dbReference type="EMBL" id="QUT07967.1"/>
    </source>
</evidence>
<dbReference type="RefSeq" id="WP_212610915.1">
    <property type="nucleotide sequence ID" value="NZ_CP073910.1"/>
</dbReference>
<evidence type="ECO:0000313" key="2">
    <source>
        <dbReference type="Proteomes" id="UP000681425"/>
    </source>
</evidence>
<gene>
    <name evidence="1" type="ORF">KFK14_11580</name>
</gene>
<dbReference type="Proteomes" id="UP000681425">
    <property type="component" value="Chromosome"/>
</dbReference>
<dbReference type="EMBL" id="CP073910">
    <property type="protein sequence ID" value="QUT07967.1"/>
    <property type="molecule type" value="Genomic_DNA"/>
</dbReference>
<keyword evidence="2" id="KW-1185">Reference proteome</keyword>
<dbReference type="AlphaFoldDB" id="A0A975KBG0"/>